<comment type="caution">
    <text evidence="1">The sequence shown here is derived from an EMBL/GenBank/DDBJ whole genome shotgun (WGS) entry which is preliminary data.</text>
</comment>
<name>A0ABQ4BC66_9ACTN</name>
<sequence length="61" mass="6737">MRRAELQFLRQVMEISIAPGSHKRLRRRNDHAPVARGIPAQDALSHVIVESAQGPSPSALL</sequence>
<gene>
    <name evidence="1" type="ORF">Apa02nite_043660</name>
</gene>
<reference evidence="1 2" key="1">
    <citation type="submission" date="2021-01" db="EMBL/GenBank/DDBJ databases">
        <title>Whole genome shotgun sequence of Actinoplanes palleronii NBRC 14916.</title>
        <authorList>
            <person name="Komaki H."/>
            <person name="Tamura T."/>
        </authorList>
    </citation>
    <scope>NUCLEOTIDE SEQUENCE [LARGE SCALE GENOMIC DNA]</scope>
    <source>
        <strain evidence="1 2">NBRC 14916</strain>
    </source>
</reference>
<accession>A0ABQ4BC66</accession>
<protein>
    <submittedName>
        <fullName evidence="1">Uncharacterized protein</fullName>
    </submittedName>
</protein>
<evidence type="ECO:0000313" key="2">
    <source>
        <dbReference type="Proteomes" id="UP000624709"/>
    </source>
</evidence>
<keyword evidence="2" id="KW-1185">Reference proteome</keyword>
<dbReference type="EMBL" id="BOMS01000057">
    <property type="protein sequence ID" value="GIE68258.1"/>
    <property type="molecule type" value="Genomic_DNA"/>
</dbReference>
<organism evidence="1 2">
    <name type="scientific">Actinoplanes palleronii</name>
    <dbReference type="NCBI Taxonomy" id="113570"/>
    <lineage>
        <taxon>Bacteria</taxon>
        <taxon>Bacillati</taxon>
        <taxon>Actinomycetota</taxon>
        <taxon>Actinomycetes</taxon>
        <taxon>Micromonosporales</taxon>
        <taxon>Micromonosporaceae</taxon>
        <taxon>Actinoplanes</taxon>
    </lineage>
</organism>
<dbReference type="Proteomes" id="UP000624709">
    <property type="component" value="Unassembled WGS sequence"/>
</dbReference>
<evidence type="ECO:0000313" key="1">
    <source>
        <dbReference type="EMBL" id="GIE68258.1"/>
    </source>
</evidence>
<proteinExistence type="predicted"/>